<dbReference type="InterPro" id="IPR051388">
    <property type="entry name" value="Serpin_venom_toxin"/>
</dbReference>
<keyword evidence="2" id="KW-0677">Repeat</keyword>
<dbReference type="SUPFAM" id="SSF57362">
    <property type="entry name" value="BPTI-like"/>
    <property type="match status" value="1"/>
</dbReference>
<dbReference type="FunFam" id="4.10.410.10:FF:000021">
    <property type="entry name" value="Serine protease inhibitor, putative"/>
    <property type="match status" value="1"/>
</dbReference>
<evidence type="ECO:0000313" key="8">
    <source>
        <dbReference type="Proteomes" id="UP001497382"/>
    </source>
</evidence>
<comment type="caution">
    <text evidence="7">The sequence shown here is derived from an EMBL/GenBank/DDBJ whole genome shotgun (WGS) entry which is preliminary data.</text>
</comment>
<keyword evidence="4" id="KW-1015">Disulfide bond</keyword>
<keyword evidence="1" id="KW-0646">Protease inhibitor</keyword>
<evidence type="ECO:0000256" key="5">
    <source>
        <dbReference type="ARBA" id="ARBA00038506"/>
    </source>
</evidence>
<proteinExistence type="inferred from homology"/>
<dbReference type="SMART" id="SM00131">
    <property type="entry name" value="KU"/>
    <property type="match status" value="1"/>
</dbReference>
<evidence type="ECO:0000313" key="7">
    <source>
        <dbReference type="EMBL" id="CAL1298900.1"/>
    </source>
</evidence>
<evidence type="ECO:0000259" key="6">
    <source>
        <dbReference type="PROSITE" id="PS50279"/>
    </source>
</evidence>
<sequence length="72" mass="8289">MLLRNIKFCEIPSNPGDCEALITRFYYDSVEERCKEFIYGGCGGNSNNFETEEECKAICGGKDMFFLSYDYI</sequence>
<dbReference type="Proteomes" id="UP001497382">
    <property type="component" value="Unassembled WGS sequence"/>
</dbReference>
<dbReference type="PANTHER" id="PTHR46751">
    <property type="entry name" value="EPPIN"/>
    <property type="match status" value="1"/>
</dbReference>
<evidence type="ECO:0000256" key="2">
    <source>
        <dbReference type="ARBA" id="ARBA00022737"/>
    </source>
</evidence>
<dbReference type="InterPro" id="IPR002223">
    <property type="entry name" value="Kunitz_BPTI"/>
</dbReference>
<dbReference type="EMBL" id="CAXIEN010000479">
    <property type="protein sequence ID" value="CAL1298900.1"/>
    <property type="molecule type" value="Genomic_DNA"/>
</dbReference>
<dbReference type="PROSITE" id="PS50279">
    <property type="entry name" value="BPTI_KUNITZ_2"/>
    <property type="match status" value="1"/>
</dbReference>
<dbReference type="Gene3D" id="4.10.410.10">
    <property type="entry name" value="Pancreatic trypsin inhibitor Kunitz domain"/>
    <property type="match status" value="1"/>
</dbReference>
<organism evidence="7 8">
    <name type="scientific">Larinioides sclopetarius</name>
    <dbReference type="NCBI Taxonomy" id="280406"/>
    <lineage>
        <taxon>Eukaryota</taxon>
        <taxon>Metazoa</taxon>
        <taxon>Ecdysozoa</taxon>
        <taxon>Arthropoda</taxon>
        <taxon>Chelicerata</taxon>
        <taxon>Arachnida</taxon>
        <taxon>Araneae</taxon>
        <taxon>Araneomorphae</taxon>
        <taxon>Entelegynae</taxon>
        <taxon>Araneoidea</taxon>
        <taxon>Araneidae</taxon>
        <taxon>Larinioides</taxon>
    </lineage>
</organism>
<protein>
    <recommendedName>
        <fullName evidence="6">BPTI/Kunitz inhibitor domain-containing protein</fullName>
    </recommendedName>
</protein>
<dbReference type="InterPro" id="IPR020901">
    <property type="entry name" value="Prtase_inh_Kunz-CS"/>
</dbReference>
<reference evidence="7 8" key="1">
    <citation type="submission" date="2024-04" db="EMBL/GenBank/DDBJ databases">
        <authorList>
            <person name="Rising A."/>
            <person name="Reimegard J."/>
            <person name="Sonavane S."/>
            <person name="Akerstrom W."/>
            <person name="Nylinder S."/>
            <person name="Hedman E."/>
            <person name="Kallberg Y."/>
        </authorList>
    </citation>
    <scope>NUCLEOTIDE SEQUENCE [LARGE SCALE GENOMIC DNA]</scope>
</reference>
<dbReference type="AlphaFoldDB" id="A0AAV2BRI6"/>
<dbReference type="PROSITE" id="PS00280">
    <property type="entry name" value="BPTI_KUNITZ_1"/>
    <property type="match status" value="1"/>
</dbReference>
<dbReference type="GO" id="GO:0004867">
    <property type="term" value="F:serine-type endopeptidase inhibitor activity"/>
    <property type="evidence" value="ECO:0007669"/>
    <property type="project" value="UniProtKB-KW"/>
</dbReference>
<comment type="similarity">
    <text evidence="5">Belongs to the venom Kunitz-type family. 03 (sub-Kunitz) subfamily.</text>
</comment>
<dbReference type="Pfam" id="PF00014">
    <property type="entry name" value="Kunitz_BPTI"/>
    <property type="match status" value="1"/>
</dbReference>
<dbReference type="PANTHER" id="PTHR46751:SF1">
    <property type="entry name" value="WAP FOUR-DISULFIDE CORE DOMAIN PROTEIN 6A"/>
    <property type="match status" value="1"/>
</dbReference>
<gene>
    <name evidence="7" type="ORF">LARSCL_LOCUS21049</name>
</gene>
<dbReference type="PRINTS" id="PR00759">
    <property type="entry name" value="BASICPTASE"/>
</dbReference>
<evidence type="ECO:0000256" key="1">
    <source>
        <dbReference type="ARBA" id="ARBA00022690"/>
    </source>
</evidence>
<accession>A0AAV2BRI6</accession>
<evidence type="ECO:0000256" key="4">
    <source>
        <dbReference type="ARBA" id="ARBA00023157"/>
    </source>
</evidence>
<keyword evidence="3" id="KW-0722">Serine protease inhibitor</keyword>
<evidence type="ECO:0000256" key="3">
    <source>
        <dbReference type="ARBA" id="ARBA00022900"/>
    </source>
</evidence>
<feature type="domain" description="BPTI/Kunitz inhibitor" evidence="6">
    <location>
        <begin position="9"/>
        <end position="59"/>
    </location>
</feature>
<dbReference type="InterPro" id="IPR036880">
    <property type="entry name" value="Kunitz_BPTI_sf"/>
</dbReference>
<keyword evidence="8" id="KW-1185">Reference proteome</keyword>
<name>A0AAV2BRI6_9ARAC</name>